<gene>
    <name evidence="4" type="ORF">A1Q2_01936</name>
</gene>
<dbReference type="Proteomes" id="UP000006757">
    <property type="component" value="Unassembled WGS sequence"/>
</dbReference>
<evidence type="ECO:0000256" key="3">
    <source>
        <dbReference type="ARBA" id="ARBA00023274"/>
    </source>
</evidence>
<keyword evidence="5" id="KW-1185">Reference proteome</keyword>
<dbReference type="SUPFAM" id="SSF56047">
    <property type="entry name" value="Ribosomal protein S8"/>
    <property type="match status" value="1"/>
</dbReference>
<comment type="caution">
    <text evidence="4">The sequence shown here is derived from an EMBL/GenBank/DDBJ whole genome shotgun (WGS) entry which is preliminary data.</text>
</comment>
<dbReference type="AlphaFoldDB" id="K1VHY4"/>
<keyword evidence="3" id="KW-0687">Ribonucleoprotein</keyword>
<reference evidence="4 5" key="1">
    <citation type="journal article" date="2012" name="Eukaryot. Cell">
        <title>Genome sequence of the Trichosporon asahii environmental strain CBS 8904.</title>
        <authorList>
            <person name="Yang R.Y."/>
            <person name="Li H.T."/>
            <person name="Zhu H."/>
            <person name="Zhou G.P."/>
            <person name="Wang M."/>
            <person name="Wang L."/>
        </authorList>
    </citation>
    <scope>NUCLEOTIDE SEQUENCE [LARGE SCALE GENOMIC DNA]</scope>
    <source>
        <strain evidence="4 5">CBS 8904</strain>
    </source>
</reference>
<protein>
    <submittedName>
        <fullName evidence="4">Ribosomal protein of the small subunit, Mrps8p</fullName>
    </submittedName>
</protein>
<dbReference type="EMBL" id="AMBO01000241">
    <property type="protein sequence ID" value="EKD03710.1"/>
    <property type="molecule type" value="Genomic_DNA"/>
</dbReference>
<organism evidence="4 5">
    <name type="scientific">Trichosporon asahii var. asahii (strain CBS 8904)</name>
    <name type="common">Yeast</name>
    <dbReference type="NCBI Taxonomy" id="1220162"/>
    <lineage>
        <taxon>Eukaryota</taxon>
        <taxon>Fungi</taxon>
        <taxon>Dikarya</taxon>
        <taxon>Basidiomycota</taxon>
        <taxon>Agaricomycotina</taxon>
        <taxon>Tremellomycetes</taxon>
        <taxon>Trichosporonales</taxon>
        <taxon>Trichosporonaceae</taxon>
        <taxon>Trichosporon</taxon>
    </lineage>
</organism>
<sequence>MPTPPHRILTHIRNTSRAALASTSLPYNNAALGISSVLLRHGLLTNVSLGGPTHPAPAEFPKLPVPARRLWIDHKYRAGQPVLRHIDLISKPSVRRGVDHEKLGLLLQGKRVNNVPGVGTGEILIVKVPKDSSMGRKGVDMYMEGWEAYTAGLGGELIARAS</sequence>
<keyword evidence="2 4" id="KW-0689">Ribosomal protein</keyword>
<dbReference type="eggNOG" id="ENOG502RXRN">
    <property type="taxonomic scope" value="Eukaryota"/>
</dbReference>
<dbReference type="STRING" id="1220162.K1VHY4"/>
<evidence type="ECO:0000256" key="1">
    <source>
        <dbReference type="ARBA" id="ARBA00006471"/>
    </source>
</evidence>
<dbReference type="GO" id="GO:1990904">
    <property type="term" value="C:ribonucleoprotein complex"/>
    <property type="evidence" value="ECO:0007669"/>
    <property type="project" value="UniProtKB-KW"/>
</dbReference>
<accession>K1VHY4</accession>
<dbReference type="GO" id="GO:0003735">
    <property type="term" value="F:structural constituent of ribosome"/>
    <property type="evidence" value="ECO:0007669"/>
    <property type="project" value="InterPro"/>
</dbReference>
<dbReference type="FunCoup" id="K1VHY4">
    <property type="interactions" value="122"/>
</dbReference>
<comment type="similarity">
    <text evidence="1">Belongs to the universal ribosomal protein uS8 family.</text>
</comment>
<dbReference type="OrthoDB" id="409928at2759"/>
<evidence type="ECO:0000256" key="2">
    <source>
        <dbReference type="ARBA" id="ARBA00022980"/>
    </source>
</evidence>
<dbReference type="Gene3D" id="3.30.1370.30">
    <property type="match status" value="1"/>
</dbReference>
<evidence type="ECO:0000313" key="4">
    <source>
        <dbReference type="EMBL" id="EKD03710.1"/>
    </source>
</evidence>
<dbReference type="InterPro" id="IPR035987">
    <property type="entry name" value="Ribosomal_uS8_sf"/>
</dbReference>
<dbReference type="GO" id="GO:0005840">
    <property type="term" value="C:ribosome"/>
    <property type="evidence" value="ECO:0007669"/>
    <property type="project" value="UniProtKB-KW"/>
</dbReference>
<dbReference type="InParanoid" id="K1VHY4"/>
<dbReference type="HOGENOM" id="CLU_107213_1_0_1"/>
<dbReference type="Pfam" id="PF00410">
    <property type="entry name" value="Ribosomal_S8"/>
    <property type="match status" value="1"/>
</dbReference>
<proteinExistence type="inferred from homology"/>
<evidence type="ECO:0000313" key="5">
    <source>
        <dbReference type="Proteomes" id="UP000006757"/>
    </source>
</evidence>
<dbReference type="GO" id="GO:0006412">
    <property type="term" value="P:translation"/>
    <property type="evidence" value="ECO:0007669"/>
    <property type="project" value="InterPro"/>
</dbReference>
<dbReference type="OMA" id="KYWQNEP"/>
<dbReference type="InterPro" id="IPR000630">
    <property type="entry name" value="Ribosomal_uS8"/>
</dbReference>
<name>K1VHY4_TRIAC</name>